<evidence type="ECO:0000313" key="8">
    <source>
        <dbReference type="EMBL" id="KNG86843.1"/>
    </source>
</evidence>
<dbReference type="EMBL" id="JNOM01000101">
    <property type="protein sequence ID" value="KNG86843.1"/>
    <property type="molecule type" value="Genomic_DNA"/>
</dbReference>
<dbReference type="GO" id="GO:0005886">
    <property type="term" value="C:plasma membrane"/>
    <property type="evidence" value="ECO:0007669"/>
    <property type="project" value="UniProtKB-SubCell"/>
</dbReference>
<evidence type="ECO:0000256" key="6">
    <source>
        <dbReference type="SAM" id="SignalP"/>
    </source>
</evidence>
<evidence type="ECO:0000256" key="3">
    <source>
        <dbReference type="ARBA" id="ARBA00022622"/>
    </source>
</evidence>
<sequence length="639" mass="70980">MRPVTLLSLASLASAKNLIPTTCFDSYTSLEEYFSYLYPWGSDHNGSARMVGNSTDHDYISVESGTLTLVAKPTTGQPATSGGQEINYLSGAVHSKSTFTVEAGSGFDIEAEFQATTDKGTWPAFWLNSAESWPPEIDMAEWKGTGQITFNVFNTSSEVMNHNTDYPSPSEFHKVKTQIRAENDADILVKYFLDDVEVTTQYGADYVGKPLYLITQPTPTLQLHPSIRIHSQLQTSPTQRQTQKPAKKDGPRKRSNRPHPPIGAEATNDSDSTPTTKYQYHSLYIKRDLIANPDPFTLYFGFFGRWNYDRKVTANVLRRVENARVLIQRLPTQDELDAMVTHSSRSLYQERIGAPLGFLGGSALLWMQAKKSELYPAYFPKASGPEGKMPSPKEILQAAQRFMIAEPTVAKRAVFVTGFKLLFYSVAGATLSSVYAVYKETTNTMGDSRLKEFLADLKKQNPEEIRRRQMESRGRRSVGEQQGVVEMDQGGDYASEYSGGDVQSTTVSVPDRRPVLEPVGGGSGADHGRGGDFFDEDDASPTAPEYRTNRGTQAGYSQGGAWERIRQQNAPAPAQSSHQDASGQQSPQWDSWSPPSSESDKQREREQARADFERLLDAERNIGQESASEGRNKGWGKWN</sequence>
<keyword evidence="4" id="KW-0449">Lipoprotein</keyword>
<accession>A0A0L1J603</accession>
<keyword evidence="3" id="KW-0336">GPI-anchor</keyword>
<protein>
    <recommendedName>
        <fullName evidence="7">GH16 domain-containing protein</fullName>
    </recommendedName>
</protein>
<dbReference type="PANTHER" id="PTHR10963">
    <property type="entry name" value="GLYCOSYL HYDROLASE-RELATED"/>
    <property type="match status" value="1"/>
</dbReference>
<feature type="compositionally biased region" description="Low complexity" evidence="5">
    <location>
        <begin position="582"/>
        <end position="597"/>
    </location>
</feature>
<evidence type="ECO:0000256" key="4">
    <source>
        <dbReference type="ARBA" id="ARBA00023288"/>
    </source>
</evidence>
<dbReference type="Pfam" id="PF00722">
    <property type="entry name" value="Glyco_hydro_16"/>
    <property type="match status" value="1"/>
</dbReference>
<dbReference type="PROSITE" id="PS51762">
    <property type="entry name" value="GH16_2"/>
    <property type="match status" value="1"/>
</dbReference>
<dbReference type="GO" id="GO:0009251">
    <property type="term" value="P:glucan catabolic process"/>
    <property type="evidence" value="ECO:0007669"/>
    <property type="project" value="TreeGrafter"/>
</dbReference>
<dbReference type="AlphaFoldDB" id="A0A0L1J603"/>
<organism evidence="8 9">
    <name type="scientific">Aspergillus nomiae NRRL (strain ATCC 15546 / NRRL 13137 / CBS 260.88 / M93)</name>
    <dbReference type="NCBI Taxonomy" id="1509407"/>
    <lineage>
        <taxon>Eukaryota</taxon>
        <taxon>Fungi</taxon>
        <taxon>Dikarya</taxon>
        <taxon>Ascomycota</taxon>
        <taxon>Pezizomycotina</taxon>
        <taxon>Eurotiomycetes</taxon>
        <taxon>Eurotiomycetidae</taxon>
        <taxon>Eurotiales</taxon>
        <taxon>Aspergillaceae</taxon>
        <taxon>Aspergillus</taxon>
        <taxon>Aspergillus subgen. Circumdati</taxon>
    </lineage>
</organism>
<feature type="domain" description="GH16" evidence="7">
    <location>
        <begin position="13"/>
        <end position="238"/>
    </location>
</feature>
<evidence type="ECO:0000256" key="5">
    <source>
        <dbReference type="SAM" id="MobiDB-lite"/>
    </source>
</evidence>
<dbReference type="RefSeq" id="XP_015407766.1">
    <property type="nucleotide sequence ID" value="XM_015550182.1"/>
</dbReference>
<keyword evidence="9" id="KW-1185">Reference proteome</keyword>
<evidence type="ECO:0000313" key="9">
    <source>
        <dbReference type="Proteomes" id="UP000037505"/>
    </source>
</evidence>
<dbReference type="SUPFAM" id="SSF49899">
    <property type="entry name" value="Concanavalin A-like lectins/glucanases"/>
    <property type="match status" value="1"/>
</dbReference>
<dbReference type="Proteomes" id="UP000037505">
    <property type="component" value="Unassembled WGS sequence"/>
</dbReference>
<comment type="caution">
    <text evidence="8">The sequence shown here is derived from an EMBL/GenBank/DDBJ whole genome shotgun (WGS) entry which is preliminary data.</text>
</comment>
<feature type="region of interest" description="Disordered" evidence="5">
    <location>
        <begin position="461"/>
        <end position="639"/>
    </location>
</feature>
<feature type="compositionally biased region" description="Polar residues" evidence="5">
    <location>
        <begin position="567"/>
        <end position="581"/>
    </location>
</feature>
<feature type="compositionally biased region" description="Basic and acidic residues" evidence="5">
    <location>
        <begin position="461"/>
        <end position="478"/>
    </location>
</feature>
<keyword evidence="3" id="KW-0325">Glycoprotein</keyword>
<feature type="compositionally biased region" description="Polar residues" evidence="5">
    <location>
        <begin position="231"/>
        <end position="244"/>
    </location>
</feature>
<dbReference type="OrthoDB" id="4204700at2759"/>
<evidence type="ECO:0000256" key="2">
    <source>
        <dbReference type="ARBA" id="ARBA00022475"/>
    </source>
</evidence>
<gene>
    <name evidence="8" type="ORF">ANOM_004925</name>
</gene>
<dbReference type="InterPro" id="IPR050546">
    <property type="entry name" value="Glycosyl_Hydrlase_16"/>
</dbReference>
<evidence type="ECO:0000259" key="7">
    <source>
        <dbReference type="PROSITE" id="PS51762"/>
    </source>
</evidence>
<dbReference type="GeneID" id="26806729"/>
<dbReference type="InterPro" id="IPR013320">
    <property type="entry name" value="ConA-like_dom_sf"/>
</dbReference>
<dbReference type="STRING" id="1509407.A0A0L1J603"/>
<comment type="subcellular location">
    <subcellularLocation>
        <location evidence="1">Cell membrane</location>
        <topology evidence="1">Lipid-anchor</topology>
        <topology evidence="1">GPI-anchor</topology>
    </subcellularLocation>
</comment>
<feature type="signal peptide" evidence="6">
    <location>
        <begin position="1"/>
        <end position="15"/>
    </location>
</feature>
<dbReference type="PANTHER" id="PTHR10963:SF24">
    <property type="entry name" value="GLYCOSIDASE C21B10.07-RELATED"/>
    <property type="match status" value="1"/>
</dbReference>
<dbReference type="Gene3D" id="2.60.120.200">
    <property type="match status" value="1"/>
</dbReference>
<keyword evidence="2" id="KW-1003">Cell membrane</keyword>
<feature type="compositionally biased region" description="Basic and acidic residues" evidence="5">
    <location>
        <begin position="598"/>
        <end position="632"/>
    </location>
</feature>
<reference evidence="8 9" key="1">
    <citation type="submission" date="2014-06" db="EMBL/GenBank/DDBJ databases">
        <title>The Genome of the Aflatoxigenic Filamentous Fungus Aspergillus nomius.</title>
        <authorList>
            <person name="Moore M.G."/>
            <person name="Shannon B.M."/>
            <person name="Brian M.M."/>
        </authorList>
    </citation>
    <scope>NUCLEOTIDE SEQUENCE [LARGE SCALE GENOMIC DNA]</scope>
    <source>
        <strain evidence="8 9">NRRL 13137</strain>
    </source>
</reference>
<evidence type="ECO:0000256" key="1">
    <source>
        <dbReference type="ARBA" id="ARBA00004609"/>
    </source>
</evidence>
<feature type="chain" id="PRO_5012339305" description="GH16 domain-containing protein" evidence="6">
    <location>
        <begin position="16"/>
        <end position="639"/>
    </location>
</feature>
<feature type="region of interest" description="Disordered" evidence="5">
    <location>
        <begin position="231"/>
        <end position="275"/>
    </location>
</feature>
<dbReference type="GO" id="GO:0004553">
    <property type="term" value="F:hydrolase activity, hydrolyzing O-glycosyl compounds"/>
    <property type="evidence" value="ECO:0007669"/>
    <property type="project" value="InterPro"/>
</dbReference>
<proteinExistence type="predicted"/>
<dbReference type="GO" id="GO:0098552">
    <property type="term" value="C:side of membrane"/>
    <property type="evidence" value="ECO:0007669"/>
    <property type="project" value="UniProtKB-KW"/>
</dbReference>
<keyword evidence="6" id="KW-0732">Signal</keyword>
<keyword evidence="3" id="KW-0472">Membrane</keyword>
<name>A0A0L1J603_ASPN3</name>
<dbReference type="InterPro" id="IPR000757">
    <property type="entry name" value="Beta-glucanase-like"/>
</dbReference>